<dbReference type="GeneID" id="24106562"/>
<protein>
    <submittedName>
        <fullName evidence="2">Oligopeptide transporter</fullName>
    </submittedName>
</protein>
<name>R9NYF3_PSEHS</name>
<gene>
    <name evidence="2" type="ORF">PHSY_001261</name>
</gene>
<sequence length="83" mass="9277">MKRCAMRGWIDGLGIEVGNEGQTGSKDAGGVDQQEKGAIESEAEQDAEARMQPLVEQQIIRIRTTARAPTLEEVLQQQQQRRR</sequence>
<proteinExistence type="predicted"/>
<dbReference type="EMBL" id="DF238778">
    <property type="protein sequence ID" value="GAC93696.1"/>
    <property type="molecule type" value="Genomic_DNA"/>
</dbReference>
<reference evidence="3" key="1">
    <citation type="journal article" date="2013" name="Genome Announc.">
        <title>Draft genome sequence of the basidiomycetous yeast-like fungus Pseudozyma hubeiensis SY62, which produces an abundant amount of the biosurfactant mannosylerythritol lipids.</title>
        <authorList>
            <person name="Konishi M."/>
            <person name="Hatada Y."/>
            <person name="Horiuchi J."/>
        </authorList>
    </citation>
    <scope>NUCLEOTIDE SEQUENCE [LARGE SCALE GENOMIC DNA]</scope>
    <source>
        <strain evidence="3">SY62</strain>
    </source>
</reference>
<evidence type="ECO:0000313" key="3">
    <source>
        <dbReference type="Proteomes" id="UP000014071"/>
    </source>
</evidence>
<dbReference type="Proteomes" id="UP000014071">
    <property type="component" value="Unassembled WGS sequence"/>
</dbReference>
<organism evidence="2 3">
    <name type="scientific">Pseudozyma hubeiensis (strain SY62)</name>
    <name type="common">Yeast</name>
    <dbReference type="NCBI Taxonomy" id="1305764"/>
    <lineage>
        <taxon>Eukaryota</taxon>
        <taxon>Fungi</taxon>
        <taxon>Dikarya</taxon>
        <taxon>Basidiomycota</taxon>
        <taxon>Ustilaginomycotina</taxon>
        <taxon>Ustilaginomycetes</taxon>
        <taxon>Ustilaginales</taxon>
        <taxon>Ustilaginaceae</taxon>
        <taxon>Pseudozyma</taxon>
    </lineage>
</organism>
<evidence type="ECO:0000313" key="2">
    <source>
        <dbReference type="EMBL" id="GAC93696.1"/>
    </source>
</evidence>
<dbReference type="HOGENOM" id="CLU_2543543_0_0_1"/>
<feature type="region of interest" description="Disordered" evidence="1">
    <location>
        <begin position="15"/>
        <end position="51"/>
    </location>
</feature>
<dbReference type="RefSeq" id="XP_012187283.1">
    <property type="nucleotide sequence ID" value="XM_012331893.1"/>
</dbReference>
<keyword evidence="3" id="KW-1185">Reference proteome</keyword>
<accession>R9NYF3</accession>
<dbReference type="AlphaFoldDB" id="R9NYF3"/>
<evidence type="ECO:0000256" key="1">
    <source>
        <dbReference type="SAM" id="MobiDB-lite"/>
    </source>
</evidence>